<evidence type="ECO:0000313" key="2">
    <source>
        <dbReference type="EMBL" id="MBT1697624.1"/>
    </source>
</evidence>
<evidence type="ECO:0008006" key="4">
    <source>
        <dbReference type="Google" id="ProtNLM"/>
    </source>
</evidence>
<accession>A0AAP2DLA9</accession>
<name>A0AAP2DLA9_9BACT</name>
<keyword evidence="3" id="KW-1185">Reference proteome</keyword>
<organism evidence="2 3">
    <name type="scientific">Chryseosolibacter histidini</name>
    <dbReference type="NCBI Taxonomy" id="2782349"/>
    <lineage>
        <taxon>Bacteria</taxon>
        <taxon>Pseudomonadati</taxon>
        <taxon>Bacteroidota</taxon>
        <taxon>Cytophagia</taxon>
        <taxon>Cytophagales</taxon>
        <taxon>Chryseotaleaceae</taxon>
        <taxon>Chryseosolibacter</taxon>
    </lineage>
</organism>
<dbReference type="SUPFAM" id="SSF56935">
    <property type="entry name" value="Porins"/>
    <property type="match status" value="1"/>
</dbReference>
<feature type="signal peptide" evidence="1">
    <location>
        <begin position="1"/>
        <end position="23"/>
    </location>
</feature>
<evidence type="ECO:0000313" key="3">
    <source>
        <dbReference type="Proteomes" id="UP001319200"/>
    </source>
</evidence>
<protein>
    <recommendedName>
        <fullName evidence="4">Long-chain fatty acid transport protein</fullName>
    </recommendedName>
</protein>
<dbReference type="Proteomes" id="UP001319200">
    <property type="component" value="Unassembled WGS sequence"/>
</dbReference>
<gene>
    <name evidence="2" type="ORF">KK083_12100</name>
</gene>
<dbReference type="Gene3D" id="2.40.160.60">
    <property type="entry name" value="Outer membrane protein transport protein (OMPP1/FadL/TodX)"/>
    <property type="match status" value="1"/>
</dbReference>
<dbReference type="AlphaFoldDB" id="A0AAP2DLA9"/>
<dbReference type="PROSITE" id="PS51257">
    <property type="entry name" value="PROKAR_LIPOPROTEIN"/>
    <property type="match status" value="1"/>
</dbReference>
<dbReference type="EMBL" id="JAHESF010000010">
    <property type="protein sequence ID" value="MBT1697624.1"/>
    <property type="molecule type" value="Genomic_DNA"/>
</dbReference>
<proteinExistence type="predicted"/>
<evidence type="ECO:0000256" key="1">
    <source>
        <dbReference type="SAM" id="SignalP"/>
    </source>
</evidence>
<keyword evidence="1" id="KW-0732">Signal</keyword>
<comment type="caution">
    <text evidence="2">The sequence shown here is derived from an EMBL/GenBank/DDBJ whole genome shotgun (WGS) entry which is preliminary data.</text>
</comment>
<reference evidence="2 3" key="1">
    <citation type="submission" date="2021-05" db="EMBL/GenBank/DDBJ databases">
        <title>A Polyphasic approach of four new species of the genus Ohtaekwangia: Ohtaekwangia histidinii sp. nov., Ohtaekwangia cretensis sp. nov., Ohtaekwangia indiensis sp. nov., Ohtaekwangia reichenbachii sp. nov. from diverse environment.</title>
        <authorList>
            <person name="Octaviana S."/>
        </authorList>
    </citation>
    <scope>NUCLEOTIDE SEQUENCE [LARGE SCALE GENOMIC DNA]</scope>
    <source>
        <strain evidence="2 3">PWU4</strain>
    </source>
</reference>
<sequence length="414" mass="45921">MKYRALPLLSLLLLVACYHTLLGQNTFSSPYSVYGLGMLNKRTASLNRVMGGTGIAVRDAMNINAANPASYSAIVSPVSHVFEAGFYVESNRYAKSTMTESQSNGGLNNLNYWFKFKPRWASTFGLSPFSSVSYTITNQQELGAGEEANYTYEGSGNITQLYWGNSFMLHKNLSVGVNLSFLFGSIHKTESVAARSIPNMLTLDNKIYTNKFDADFGVQYSIPFGKRTVTLGAIYNNGLSLTGKSTAALYDQLNDTLNSWTKKSLQYTLPPTVGGGISLQSSRSILTSDVRFEQWTKGKFPDNEELRFSDTWTMSAGYAYLGNPGGETFLDVLSFKTGFYWQNYYLNLKGLSLPNWGLSAGLSIPVFDGKSSINLTYSFDKLGTTQNNLILQKSQKVIIDVVIRDLWGVRRKFD</sequence>
<feature type="chain" id="PRO_5043038812" description="Long-chain fatty acid transport protein" evidence="1">
    <location>
        <begin position="24"/>
        <end position="414"/>
    </location>
</feature>
<dbReference type="RefSeq" id="WP_254163495.1">
    <property type="nucleotide sequence ID" value="NZ_JAHESF010000010.1"/>
</dbReference>